<name>A0A4Y2RML3_ARAVE</name>
<dbReference type="OrthoDB" id="5920525at2759"/>
<keyword evidence="2" id="KW-1185">Reference proteome</keyword>
<dbReference type="Proteomes" id="UP000499080">
    <property type="component" value="Unassembled WGS sequence"/>
</dbReference>
<gene>
    <name evidence="1" type="ORF">AVEN_74888_1</name>
</gene>
<dbReference type="GO" id="GO:0071897">
    <property type="term" value="P:DNA biosynthetic process"/>
    <property type="evidence" value="ECO:0007669"/>
    <property type="project" value="UniProtKB-ARBA"/>
</dbReference>
<sequence>MQQIIDEDNAKSYYIPHHCIYKPEKTTTSLRVVFDASAKTSAGQSLNSILIHGASIRDDLFSLVTRFRTHKYAFNADIQKMYRQILVEPSQRYLQRIIWKETNNTPIKIYQLNTVTYLIVSAPFLDMRVFKVLADAEHQDFPESAKIISRDMYMDDILSGALSLTSAKKLQVGVSELLRRGEVLSCINGYQIIQPFLMIFLLQNTHSKYSVKHSKGTMNALEASD</sequence>
<proteinExistence type="predicted"/>
<dbReference type="EMBL" id="BGPR01017578">
    <property type="protein sequence ID" value="GBN76566.1"/>
    <property type="molecule type" value="Genomic_DNA"/>
</dbReference>
<evidence type="ECO:0008006" key="3">
    <source>
        <dbReference type="Google" id="ProtNLM"/>
    </source>
</evidence>
<evidence type="ECO:0000313" key="2">
    <source>
        <dbReference type="Proteomes" id="UP000499080"/>
    </source>
</evidence>
<dbReference type="AlphaFoldDB" id="A0A4Y2RML3"/>
<organism evidence="1 2">
    <name type="scientific">Araneus ventricosus</name>
    <name type="common">Orbweaver spider</name>
    <name type="synonym">Epeira ventricosa</name>
    <dbReference type="NCBI Taxonomy" id="182803"/>
    <lineage>
        <taxon>Eukaryota</taxon>
        <taxon>Metazoa</taxon>
        <taxon>Ecdysozoa</taxon>
        <taxon>Arthropoda</taxon>
        <taxon>Chelicerata</taxon>
        <taxon>Arachnida</taxon>
        <taxon>Araneae</taxon>
        <taxon>Araneomorphae</taxon>
        <taxon>Entelegynae</taxon>
        <taxon>Araneoidea</taxon>
        <taxon>Araneidae</taxon>
        <taxon>Araneus</taxon>
    </lineage>
</organism>
<dbReference type="PANTHER" id="PTHR47331">
    <property type="entry name" value="PHD-TYPE DOMAIN-CONTAINING PROTEIN"/>
    <property type="match status" value="1"/>
</dbReference>
<dbReference type="SUPFAM" id="SSF56672">
    <property type="entry name" value="DNA/RNA polymerases"/>
    <property type="match status" value="1"/>
</dbReference>
<protein>
    <recommendedName>
        <fullName evidence="3">Reverse transcriptase domain-containing protein</fullName>
    </recommendedName>
</protein>
<dbReference type="Gene3D" id="3.10.10.10">
    <property type="entry name" value="HIV Type 1 Reverse Transcriptase, subunit A, domain 1"/>
    <property type="match status" value="1"/>
</dbReference>
<evidence type="ECO:0000313" key="1">
    <source>
        <dbReference type="EMBL" id="GBN76566.1"/>
    </source>
</evidence>
<dbReference type="Gene3D" id="3.30.70.270">
    <property type="match status" value="1"/>
</dbReference>
<reference evidence="1 2" key="1">
    <citation type="journal article" date="2019" name="Sci. Rep.">
        <title>Orb-weaving spider Araneus ventricosus genome elucidates the spidroin gene catalogue.</title>
        <authorList>
            <person name="Kono N."/>
            <person name="Nakamura H."/>
            <person name="Ohtoshi R."/>
            <person name="Moran D.A.P."/>
            <person name="Shinohara A."/>
            <person name="Yoshida Y."/>
            <person name="Fujiwara M."/>
            <person name="Mori M."/>
            <person name="Tomita M."/>
            <person name="Arakawa K."/>
        </authorList>
    </citation>
    <scope>NUCLEOTIDE SEQUENCE [LARGE SCALE GENOMIC DNA]</scope>
</reference>
<dbReference type="PANTHER" id="PTHR47331:SF5">
    <property type="entry name" value="RIBONUCLEASE H"/>
    <property type="match status" value="1"/>
</dbReference>
<dbReference type="InterPro" id="IPR043128">
    <property type="entry name" value="Rev_trsase/Diguanyl_cyclase"/>
</dbReference>
<comment type="caution">
    <text evidence="1">The sequence shown here is derived from an EMBL/GenBank/DDBJ whole genome shotgun (WGS) entry which is preliminary data.</text>
</comment>
<accession>A0A4Y2RML3</accession>
<dbReference type="InterPro" id="IPR043502">
    <property type="entry name" value="DNA/RNA_pol_sf"/>
</dbReference>